<protein>
    <recommendedName>
        <fullName evidence="1">Glycosyl hydrolase family 95 catalytic domain-containing protein</fullName>
    </recommendedName>
</protein>
<proteinExistence type="predicted"/>
<feature type="domain" description="Glycosyl hydrolase family 95 catalytic" evidence="1">
    <location>
        <begin position="57"/>
        <end position="203"/>
    </location>
</feature>
<sequence length="211" mass="22893">MAYVIANNGTKKADGDTLTVSGADSVLVLIDVKPIYNPRLASFDKMKKALAKLGGDYEKLLGKHKAIHGEMFNRMRLDIGGGADHKLTSEKLLAQTTNDNLCRALVEKTFDAGRYNIISCTGELPPTLQGVWGGTYVPGWASDFTHNGNVPSAIASMMRGNMPELMLAYTSYMESIVPYLEINAKNMFGARGIVLPSRSTTNGFNNAMAPR</sequence>
<dbReference type="GO" id="GO:0004560">
    <property type="term" value="F:alpha-L-fucosidase activity"/>
    <property type="evidence" value="ECO:0007669"/>
    <property type="project" value="TreeGrafter"/>
</dbReference>
<dbReference type="PANTHER" id="PTHR31084:SF0">
    <property type="entry name" value="ALPHA-L-FUCOSIDASE 2"/>
    <property type="match status" value="1"/>
</dbReference>
<dbReference type="InterPro" id="IPR008928">
    <property type="entry name" value="6-hairpin_glycosidase_sf"/>
</dbReference>
<dbReference type="PANTHER" id="PTHR31084">
    <property type="entry name" value="ALPHA-L-FUCOSIDASE 2"/>
    <property type="match status" value="1"/>
</dbReference>
<dbReference type="InterPro" id="IPR054363">
    <property type="entry name" value="GH95_cat"/>
</dbReference>
<accession>X1NXD7</accession>
<name>X1NXD7_9ZZZZ</name>
<dbReference type="Gene3D" id="2.70.98.50">
    <property type="entry name" value="putative glycoside hydrolase family protein from bacillus halodurans"/>
    <property type="match status" value="1"/>
</dbReference>
<dbReference type="SUPFAM" id="SSF48208">
    <property type="entry name" value="Six-hairpin glycosidases"/>
    <property type="match status" value="1"/>
</dbReference>
<dbReference type="Pfam" id="PF22124">
    <property type="entry name" value="Glyco_hydro_95_cat"/>
    <property type="match status" value="1"/>
</dbReference>
<dbReference type="AlphaFoldDB" id="X1NXD7"/>
<dbReference type="GO" id="GO:0005975">
    <property type="term" value="P:carbohydrate metabolic process"/>
    <property type="evidence" value="ECO:0007669"/>
    <property type="project" value="InterPro"/>
</dbReference>
<organism evidence="2">
    <name type="scientific">marine sediment metagenome</name>
    <dbReference type="NCBI Taxonomy" id="412755"/>
    <lineage>
        <taxon>unclassified sequences</taxon>
        <taxon>metagenomes</taxon>
        <taxon>ecological metagenomes</taxon>
    </lineage>
</organism>
<gene>
    <name evidence="2" type="ORF">S06H3_35483</name>
</gene>
<dbReference type="EMBL" id="BARV01021405">
    <property type="protein sequence ID" value="GAI23329.1"/>
    <property type="molecule type" value="Genomic_DNA"/>
</dbReference>
<comment type="caution">
    <text evidence="2">The sequence shown here is derived from an EMBL/GenBank/DDBJ whole genome shotgun (WGS) entry which is preliminary data.</text>
</comment>
<feature type="non-terminal residue" evidence="2">
    <location>
        <position position="211"/>
    </location>
</feature>
<reference evidence="2" key="1">
    <citation type="journal article" date="2014" name="Front. Microbiol.">
        <title>High frequency of phylogenetically diverse reductive dehalogenase-homologous genes in deep subseafloor sedimentary metagenomes.</title>
        <authorList>
            <person name="Kawai M."/>
            <person name="Futagami T."/>
            <person name="Toyoda A."/>
            <person name="Takaki Y."/>
            <person name="Nishi S."/>
            <person name="Hori S."/>
            <person name="Arai W."/>
            <person name="Tsubouchi T."/>
            <person name="Morono Y."/>
            <person name="Uchiyama I."/>
            <person name="Ito T."/>
            <person name="Fujiyama A."/>
            <person name="Inagaki F."/>
            <person name="Takami H."/>
        </authorList>
    </citation>
    <scope>NUCLEOTIDE SEQUENCE</scope>
    <source>
        <strain evidence="2">Expedition CK06-06</strain>
    </source>
</reference>
<evidence type="ECO:0000259" key="1">
    <source>
        <dbReference type="Pfam" id="PF22124"/>
    </source>
</evidence>
<evidence type="ECO:0000313" key="2">
    <source>
        <dbReference type="EMBL" id="GAI23329.1"/>
    </source>
</evidence>